<dbReference type="Proteomes" id="UP000547614">
    <property type="component" value="Unassembled WGS sequence"/>
</dbReference>
<keyword evidence="2" id="KW-1133">Transmembrane helix</keyword>
<evidence type="ECO:0000256" key="2">
    <source>
        <dbReference type="SAM" id="Phobius"/>
    </source>
</evidence>
<evidence type="ECO:0000313" key="5">
    <source>
        <dbReference type="Proteomes" id="UP000547614"/>
    </source>
</evidence>
<keyword evidence="2" id="KW-0812">Transmembrane</keyword>
<dbReference type="InterPro" id="IPR036737">
    <property type="entry name" value="OmpA-like_sf"/>
</dbReference>
<evidence type="ECO:0000256" key="1">
    <source>
        <dbReference type="PROSITE-ProRule" id="PRU00473"/>
    </source>
</evidence>
<organism evidence="4 5">
    <name type="scientific">Halomonas cerina</name>
    <dbReference type="NCBI Taxonomy" id="447424"/>
    <lineage>
        <taxon>Bacteria</taxon>
        <taxon>Pseudomonadati</taxon>
        <taxon>Pseudomonadota</taxon>
        <taxon>Gammaproteobacteria</taxon>
        <taxon>Oceanospirillales</taxon>
        <taxon>Halomonadaceae</taxon>
        <taxon>Halomonas</taxon>
    </lineage>
</organism>
<dbReference type="PANTHER" id="PTHR30329:SF21">
    <property type="entry name" value="LIPOPROTEIN YIAD-RELATED"/>
    <property type="match status" value="1"/>
</dbReference>
<sequence length="241" mass="27475">MSRMHALFGHGSATGNEEEHHWLSVSDLMAGLMMVFLLISIALMQHALKERDRVTQVAKAYQDTQVAIYQALMEEFADDLEAWEADIDADTLALTFKSPEVLFDTGSTELRSRFQSILGDFYPRYLEVLVPFRDSIDEVRIEGHTSSLWNRHVNEDEAYFHNMELSQGRTRSVLSYLYGLPETQVEKGWVKKTTAAVGFSSSHPVIGENGEEDHERSRRVSFRILTNAESQIREILSEVDS</sequence>
<reference evidence="4 5" key="1">
    <citation type="submission" date="2020-08" db="EMBL/GenBank/DDBJ databases">
        <title>Genomic Encyclopedia of Type Strains, Phase III (KMG-III): the genomes of soil and plant-associated and newly described type strains.</title>
        <authorList>
            <person name="Whitman W."/>
        </authorList>
    </citation>
    <scope>NUCLEOTIDE SEQUENCE [LARGE SCALE GENOMIC DNA]</scope>
    <source>
        <strain evidence="4 5">CECT 7282</strain>
    </source>
</reference>
<dbReference type="EMBL" id="JACHXP010000005">
    <property type="protein sequence ID" value="MBB3190010.1"/>
    <property type="molecule type" value="Genomic_DNA"/>
</dbReference>
<dbReference type="PROSITE" id="PS51123">
    <property type="entry name" value="OMPA_2"/>
    <property type="match status" value="1"/>
</dbReference>
<dbReference type="Gene3D" id="3.30.1330.60">
    <property type="entry name" value="OmpA-like domain"/>
    <property type="match status" value="1"/>
</dbReference>
<name>A0A839V7Q2_9GAMM</name>
<dbReference type="AlphaFoldDB" id="A0A839V7Q2"/>
<comment type="caution">
    <text evidence="4">The sequence shown here is derived from an EMBL/GenBank/DDBJ whole genome shotgun (WGS) entry which is preliminary data.</text>
</comment>
<feature type="domain" description="OmpA-like" evidence="3">
    <location>
        <begin position="90"/>
        <end position="228"/>
    </location>
</feature>
<evidence type="ECO:0000259" key="3">
    <source>
        <dbReference type="PROSITE" id="PS51123"/>
    </source>
</evidence>
<keyword evidence="5" id="KW-1185">Reference proteome</keyword>
<dbReference type="InterPro" id="IPR050330">
    <property type="entry name" value="Bact_OuterMem_StrucFunc"/>
</dbReference>
<dbReference type="RefSeq" id="WP_246389849.1">
    <property type="nucleotide sequence ID" value="NZ_JACHXP010000005.1"/>
</dbReference>
<protein>
    <submittedName>
        <fullName evidence="4">Outer membrane protein OmpA-like peptidoglycan-associated protein</fullName>
    </submittedName>
</protein>
<dbReference type="GO" id="GO:0016020">
    <property type="term" value="C:membrane"/>
    <property type="evidence" value="ECO:0007669"/>
    <property type="project" value="UniProtKB-UniRule"/>
</dbReference>
<accession>A0A839V7Q2</accession>
<keyword evidence="1 2" id="KW-0472">Membrane</keyword>
<feature type="transmembrane region" description="Helical" evidence="2">
    <location>
        <begin position="20"/>
        <end position="43"/>
    </location>
</feature>
<gene>
    <name evidence="4" type="ORF">FHR94_001241</name>
</gene>
<dbReference type="InterPro" id="IPR006665">
    <property type="entry name" value="OmpA-like"/>
</dbReference>
<dbReference type="SUPFAM" id="SSF103088">
    <property type="entry name" value="OmpA-like"/>
    <property type="match status" value="1"/>
</dbReference>
<proteinExistence type="predicted"/>
<dbReference type="PANTHER" id="PTHR30329">
    <property type="entry name" value="STATOR ELEMENT OF FLAGELLAR MOTOR COMPLEX"/>
    <property type="match status" value="1"/>
</dbReference>
<evidence type="ECO:0000313" key="4">
    <source>
        <dbReference type="EMBL" id="MBB3190010.1"/>
    </source>
</evidence>
<dbReference type="CDD" id="cd07185">
    <property type="entry name" value="OmpA_C-like"/>
    <property type="match status" value="1"/>
</dbReference>